<evidence type="ECO:0008006" key="5">
    <source>
        <dbReference type="Google" id="ProtNLM"/>
    </source>
</evidence>
<dbReference type="STRING" id="679200.HMPREF9333_00332"/>
<proteinExistence type="predicted"/>
<evidence type="ECO:0000313" key="3">
    <source>
        <dbReference type="EMBL" id="EHI56470.1"/>
    </source>
</evidence>
<feature type="transmembrane region" description="Helical" evidence="2">
    <location>
        <begin position="405"/>
        <end position="426"/>
    </location>
</feature>
<keyword evidence="4" id="KW-1185">Reference proteome</keyword>
<dbReference type="HOGENOM" id="CLU_628198_0_0_9"/>
<keyword evidence="2" id="KW-0472">Membrane</keyword>
<evidence type="ECO:0000313" key="4">
    <source>
        <dbReference type="Proteomes" id="UP000003011"/>
    </source>
</evidence>
<gene>
    <name evidence="3" type="ORF">HMPREF9333_00332</name>
</gene>
<dbReference type="eggNOG" id="ENOG502Z9FI">
    <property type="taxonomic scope" value="Bacteria"/>
</dbReference>
<dbReference type="EMBL" id="ACZL01000007">
    <property type="protein sequence ID" value="EHI56470.1"/>
    <property type="molecule type" value="Genomic_DNA"/>
</dbReference>
<feature type="transmembrane region" description="Helical" evidence="2">
    <location>
        <begin position="19"/>
        <end position="36"/>
    </location>
</feature>
<feature type="transmembrane region" description="Helical" evidence="2">
    <location>
        <begin position="438"/>
        <end position="460"/>
    </location>
</feature>
<feature type="transmembrane region" description="Helical" evidence="2">
    <location>
        <begin position="76"/>
        <end position="97"/>
    </location>
</feature>
<keyword evidence="2" id="KW-1133">Transmembrane helix</keyword>
<protein>
    <recommendedName>
        <fullName evidence="5">Oligosaccharide repeat unit polymerase</fullName>
    </recommendedName>
</protein>
<dbReference type="OrthoDB" id="1924765at2"/>
<accession>G5GFJ3</accession>
<feature type="transmembrane region" description="Helical" evidence="2">
    <location>
        <begin position="297"/>
        <end position="317"/>
    </location>
</feature>
<feature type="compositionally biased region" description="Basic and acidic residues" evidence="1">
    <location>
        <begin position="136"/>
        <end position="168"/>
    </location>
</feature>
<feature type="transmembrane region" description="Helical" evidence="2">
    <location>
        <begin position="223"/>
        <end position="242"/>
    </location>
</feature>
<name>G5GFJ3_9FIRM</name>
<feature type="region of interest" description="Disordered" evidence="1">
    <location>
        <begin position="125"/>
        <end position="168"/>
    </location>
</feature>
<sequence length="492" mass="56050">MLIYTICYLAAFLSDRMRLYAVSGILLTGAAIYLFYNEGLKAGSIINLRGLFSLSFVGGQGISCFKLSYLQESWHIVTWLCFFLGFISFWLIFGWACNKFGSPYALRNAQTPECNLIKDEIAEDKSSKNGTNDYNSSKDKTDEYKPCKDGTNESKSSKDGIMRDNPLKDNGPEHMSIILYSVSVMSLISLIAFIIEASVLRYIPLFTRGVPHAYSYFHISGLHYFTVMCVLVPALSVIYLLFAKDISLIEKLVLVISNLISFSVPILCVSRFQFIFAVMLAVICFLSIKRDTPLKKTALPAVLFIIPVYVVLTIARSHDIPYLNSIFEMRWNLPIFISQPYIYVANNYDNFNKLVIELPKHSMGLKMLFPFFALTGLKFIFPQLINFPLYTTKTELSTLTIFYDAYYDFNIAGVVILAAALSAAAYRLEKAADGCKNPIAFMFYGQFAVYFSFSFFTTWFSNPTTWFYLGVTSILYYIYNYYARTVKLKELK</sequence>
<dbReference type="NCBIfam" id="TIGR04370">
    <property type="entry name" value="glyco_rpt_poly"/>
    <property type="match status" value="1"/>
</dbReference>
<evidence type="ECO:0000256" key="1">
    <source>
        <dbReference type="SAM" id="MobiDB-lite"/>
    </source>
</evidence>
<feature type="transmembrane region" description="Helical" evidence="2">
    <location>
        <begin position="466"/>
        <end position="483"/>
    </location>
</feature>
<comment type="caution">
    <text evidence="3">The sequence shown here is derived from an EMBL/GenBank/DDBJ whole genome shotgun (WGS) entry which is preliminary data.</text>
</comment>
<dbReference type="AlphaFoldDB" id="G5GFJ3"/>
<keyword evidence="2" id="KW-0812">Transmembrane</keyword>
<feature type="transmembrane region" description="Helical" evidence="2">
    <location>
        <begin position="367"/>
        <end position="385"/>
    </location>
</feature>
<dbReference type="Proteomes" id="UP000003011">
    <property type="component" value="Unassembled WGS sequence"/>
</dbReference>
<evidence type="ECO:0000256" key="2">
    <source>
        <dbReference type="SAM" id="Phobius"/>
    </source>
</evidence>
<dbReference type="RefSeq" id="WP_005539362.1">
    <property type="nucleotide sequence ID" value="NZ_JH378829.1"/>
</dbReference>
<feature type="transmembrane region" description="Helical" evidence="2">
    <location>
        <begin position="249"/>
        <end position="266"/>
    </location>
</feature>
<feature type="transmembrane region" description="Helical" evidence="2">
    <location>
        <begin position="177"/>
        <end position="203"/>
    </location>
</feature>
<reference evidence="3 4" key="1">
    <citation type="submission" date="2011-08" db="EMBL/GenBank/DDBJ databases">
        <title>The Genome Sequence of Johnsonella ignava ATCC 51276.</title>
        <authorList>
            <consortium name="The Broad Institute Genome Sequencing Platform"/>
            <person name="Earl A."/>
            <person name="Ward D."/>
            <person name="Feldgarden M."/>
            <person name="Gevers D."/>
            <person name="Izard J."/>
            <person name="Blanton J.M."/>
            <person name="Baranova O.V."/>
            <person name="Dewhirst F.E."/>
            <person name="Young S.K."/>
            <person name="Zeng Q."/>
            <person name="Gargeya S."/>
            <person name="Fitzgerald M."/>
            <person name="Haas B."/>
            <person name="Abouelleil A."/>
            <person name="Alvarado L."/>
            <person name="Arachchi H.M."/>
            <person name="Berlin A."/>
            <person name="Brown A."/>
            <person name="Chapman S.B."/>
            <person name="Chen Z."/>
            <person name="Dunbar C."/>
            <person name="Freedman E."/>
            <person name="Gearin G."/>
            <person name="Gellesch M."/>
            <person name="Goldberg J."/>
            <person name="Griggs A."/>
            <person name="Gujja S."/>
            <person name="Heiman D."/>
            <person name="Howarth C."/>
            <person name="Larson L."/>
            <person name="Lui A."/>
            <person name="MacDonald P.J.P."/>
            <person name="Montmayeur A."/>
            <person name="Murphy C."/>
            <person name="Neiman D."/>
            <person name="Pearson M."/>
            <person name="Priest M."/>
            <person name="Roberts A."/>
            <person name="Saif S."/>
            <person name="Shea T."/>
            <person name="Shenoy N."/>
            <person name="Sisk P."/>
            <person name="Stolte C."/>
            <person name="Sykes S."/>
            <person name="Wortman J."/>
            <person name="Nusbaum C."/>
            <person name="Birren B."/>
        </authorList>
    </citation>
    <scope>NUCLEOTIDE SEQUENCE [LARGE SCALE GENOMIC DNA]</scope>
    <source>
        <strain evidence="3 4">ATCC 51276</strain>
    </source>
</reference>
<organism evidence="3 4">
    <name type="scientific">Johnsonella ignava ATCC 51276</name>
    <dbReference type="NCBI Taxonomy" id="679200"/>
    <lineage>
        <taxon>Bacteria</taxon>
        <taxon>Bacillati</taxon>
        <taxon>Bacillota</taxon>
        <taxon>Clostridia</taxon>
        <taxon>Lachnospirales</taxon>
        <taxon>Lachnospiraceae</taxon>
        <taxon>Johnsonella</taxon>
    </lineage>
</organism>